<dbReference type="Proteomes" id="UP000095284">
    <property type="component" value="Unplaced"/>
</dbReference>
<feature type="transmembrane region" description="Helical" evidence="1">
    <location>
        <begin position="55"/>
        <end position="78"/>
    </location>
</feature>
<feature type="transmembrane region" description="Helical" evidence="1">
    <location>
        <begin position="196"/>
        <end position="216"/>
    </location>
</feature>
<dbReference type="EMBL" id="CAJFCV020000006">
    <property type="protein sequence ID" value="CAG9128702.1"/>
    <property type="molecule type" value="Genomic_DNA"/>
</dbReference>
<proteinExistence type="predicted"/>
<feature type="transmembrane region" description="Helical" evidence="1">
    <location>
        <begin position="140"/>
        <end position="162"/>
    </location>
</feature>
<feature type="transmembrane region" description="Helical" evidence="1">
    <location>
        <begin position="98"/>
        <end position="119"/>
    </location>
</feature>
<dbReference type="Gene3D" id="1.20.1070.10">
    <property type="entry name" value="Rhodopsin 7-helix transmembrane proteins"/>
    <property type="match status" value="1"/>
</dbReference>
<name>A0A1I7RWU4_BURXY</name>
<evidence type="ECO:0000313" key="4">
    <source>
        <dbReference type="Proteomes" id="UP000659654"/>
    </source>
</evidence>
<keyword evidence="1" id="KW-1133">Transmembrane helix</keyword>
<protein>
    <submittedName>
        <fullName evidence="2">(pine wood nematode) hypothetical protein</fullName>
    </submittedName>
</protein>
<dbReference type="PANTHER" id="PTHR22943:SF248">
    <property type="entry name" value="SEVEN TM RECEPTOR"/>
    <property type="match status" value="1"/>
</dbReference>
<evidence type="ECO:0000313" key="5">
    <source>
        <dbReference type="WBParaSite" id="BXY_0520700.1"/>
    </source>
</evidence>
<dbReference type="PANTHER" id="PTHR22943">
    <property type="entry name" value="7-TRANSMEMBRANE DOMAIN RECEPTOR C.ELEGANS"/>
    <property type="match status" value="1"/>
</dbReference>
<feature type="transmembrane region" description="Helical" evidence="1">
    <location>
        <begin position="21"/>
        <end position="43"/>
    </location>
</feature>
<keyword evidence="1" id="KW-0812">Transmembrane</keyword>
<dbReference type="InterPro" id="IPR019421">
    <property type="entry name" value="7TM_GPCR_serpentine_rcpt_Srd"/>
</dbReference>
<gene>
    <name evidence="2" type="ORF">BXYJ_LOCUS13594</name>
</gene>
<dbReference type="Proteomes" id="UP000659654">
    <property type="component" value="Unassembled WGS sequence"/>
</dbReference>
<keyword evidence="1" id="KW-0472">Membrane</keyword>
<dbReference type="SUPFAM" id="SSF81321">
    <property type="entry name" value="Family A G protein-coupled receptor-like"/>
    <property type="match status" value="1"/>
</dbReference>
<feature type="transmembrane region" description="Helical" evidence="1">
    <location>
        <begin position="251"/>
        <end position="273"/>
    </location>
</feature>
<accession>A0A1I7RWU4</accession>
<evidence type="ECO:0000313" key="2">
    <source>
        <dbReference type="EMBL" id="CAD5233503.1"/>
    </source>
</evidence>
<dbReference type="EMBL" id="CAJFDI010000006">
    <property type="protein sequence ID" value="CAD5233503.1"/>
    <property type="molecule type" value="Genomic_DNA"/>
</dbReference>
<sequence>MAIVTDAAIQQFYASARRSHLYYEIGLAAVSLCLNGWVVYLVFTTKNRVMRSYSWVILMSMMGDLIYTGLNFITMMTVEVKGGKLVFLTMGLFEHYGYPYNLIMGCLWLAGMYTTILTLGMQFIYRYFALCRNGLTPWEFGSIYCVGLIICLCDGFVGFFIFDGISLEATKLLQEHPMYKEDTPGYAILDPTKPAALAHTFCSQLIIVFVYVVIYFTGKRISRKLNDAAGDMSSSTKDAQKQLNRVMILQAAYPGLIVALPIVIATVLAQFRFDVLWCGMYLAPSISLIPIANSVTILFFIPSFRRRILGGIQSRIQTKSVSKLGSTDASKGHTAEAGSGVSHAFEHVI</sequence>
<evidence type="ECO:0000256" key="1">
    <source>
        <dbReference type="SAM" id="Phobius"/>
    </source>
</evidence>
<reference evidence="2" key="2">
    <citation type="submission" date="2020-09" db="EMBL/GenBank/DDBJ databases">
        <authorList>
            <person name="Kikuchi T."/>
        </authorList>
    </citation>
    <scope>NUCLEOTIDE SEQUENCE</scope>
    <source>
        <strain evidence="2">Ka4C1</strain>
    </source>
</reference>
<dbReference type="WBParaSite" id="BXY_0520700.1">
    <property type="protein sequence ID" value="BXY_0520700.1"/>
    <property type="gene ID" value="BXY_0520700"/>
</dbReference>
<organism evidence="3 5">
    <name type="scientific">Bursaphelenchus xylophilus</name>
    <name type="common">Pinewood nematode worm</name>
    <name type="synonym">Aphelenchoides xylophilus</name>
    <dbReference type="NCBI Taxonomy" id="6326"/>
    <lineage>
        <taxon>Eukaryota</taxon>
        <taxon>Metazoa</taxon>
        <taxon>Ecdysozoa</taxon>
        <taxon>Nematoda</taxon>
        <taxon>Chromadorea</taxon>
        <taxon>Rhabditida</taxon>
        <taxon>Tylenchina</taxon>
        <taxon>Tylenchomorpha</taxon>
        <taxon>Aphelenchoidea</taxon>
        <taxon>Aphelenchoididae</taxon>
        <taxon>Bursaphelenchus</taxon>
    </lineage>
</organism>
<evidence type="ECO:0000313" key="3">
    <source>
        <dbReference type="Proteomes" id="UP000095284"/>
    </source>
</evidence>
<dbReference type="Proteomes" id="UP000582659">
    <property type="component" value="Unassembled WGS sequence"/>
</dbReference>
<dbReference type="Pfam" id="PF10317">
    <property type="entry name" value="7TM_GPCR_Srd"/>
    <property type="match status" value="1"/>
</dbReference>
<keyword evidence="4" id="KW-1185">Reference proteome</keyword>
<feature type="transmembrane region" description="Helical" evidence="1">
    <location>
        <begin position="279"/>
        <end position="301"/>
    </location>
</feature>
<dbReference type="AlphaFoldDB" id="A0A1I7RWU4"/>
<reference evidence="5" key="1">
    <citation type="submission" date="2016-11" db="UniProtKB">
        <authorList>
            <consortium name="WormBaseParasite"/>
        </authorList>
    </citation>
    <scope>IDENTIFICATION</scope>
</reference>